<feature type="compositionally biased region" description="Polar residues" evidence="1">
    <location>
        <begin position="187"/>
        <end position="203"/>
    </location>
</feature>
<evidence type="ECO:0000256" key="1">
    <source>
        <dbReference type="SAM" id="MobiDB-lite"/>
    </source>
</evidence>
<feature type="region of interest" description="Disordered" evidence="1">
    <location>
        <begin position="520"/>
        <end position="559"/>
    </location>
</feature>
<feature type="compositionally biased region" description="Low complexity" evidence="1">
    <location>
        <begin position="520"/>
        <end position="531"/>
    </location>
</feature>
<dbReference type="PaxDb" id="2903-EOD08598"/>
<name>A0A0D3IBG3_EMIH1</name>
<dbReference type="GeneID" id="17254728"/>
<feature type="region of interest" description="Disordered" evidence="1">
    <location>
        <begin position="447"/>
        <end position="479"/>
    </location>
</feature>
<feature type="compositionally biased region" description="Low complexity" evidence="1">
    <location>
        <begin position="289"/>
        <end position="299"/>
    </location>
</feature>
<dbReference type="KEGG" id="ehx:EMIHUDRAFT_465531"/>
<organism evidence="2 3">
    <name type="scientific">Emiliania huxleyi (strain CCMP1516)</name>
    <dbReference type="NCBI Taxonomy" id="280463"/>
    <lineage>
        <taxon>Eukaryota</taxon>
        <taxon>Haptista</taxon>
        <taxon>Haptophyta</taxon>
        <taxon>Prymnesiophyceae</taxon>
        <taxon>Isochrysidales</taxon>
        <taxon>Noelaerhabdaceae</taxon>
        <taxon>Emiliania</taxon>
    </lineage>
</organism>
<sequence length="559" mass="58856">MPKALKGDHTIVTPRLAYEPACKGPVTPSAEATAAVKSRKTPSPTAKPPSPTNFANRKTPSPTPFSRSGGRSPIGGQRSSPTFNKGASSPTRFVGERPSVRQPRSPQVRSASSGSPDPTDYARTRSPSPSPMQRPASPAVGKRLSPKPAAAMLRQSKSSSSYAEQFGRAERRPRRDSCDAEDERLTPRTTVAKQSSTVGTQTDPVEDDASGAGQLVRPQATRPRPGEAYDERFLENIAKIQGELAMAVCSGMELIAERGAGAAMGAAAAVGPQTFAEAVLTTKTTQQRFDQQIQQQQQQPWPGRARAGEAADTRRSKKSVASCDSAAHGSDSECDEVRSLSLSEEGPVYSRSCNWRLMRAPDPIAMLSNGQHKAARVDGESSGDELLDESADGSLPRNDSDRSIATTRIGGGAKGASPAGKEESLSGILAPILSKITSDLDVVAERAGEGAGRRLPTRVPATKPAPERRKPGERRAPAAGDVALALSEVRLVHDGGGEQRPTSTRSDVSIGSMCSAFTSLSSSASGSQLNSPRGAARTLTTSASMPAGTFPKRHHRRLN</sequence>
<feature type="compositionally biased region" description="Acidic residues" evidence="1">
    <location>
        <begin position="381"/>
        <end position="391"/>
    </location>
</feature>
<keyword evidence="3" id="KW-1185">Reference proteome</keyword>
<feature type="region of interest" description="Disordered" evidence="1">
    <location>
        <begin position="289"/>
        <end position="341"/>
    </location>
</feature>
<dbReference type="AlphaFoldDB" id="A0A0D3IBG3"/>
<reference evidence="3" key="1">
    <citation type="journal article" date="2013" name="Nature">
        <title>Pan genome of the phytoplankton Emiliania underpins its global distribution.</title>
        <authorList>
            <person name="Read B.A."/>
            <person name="Kegel J."/>
            <person name="Klute M.J."/>
            <person name="Kuo A."/>
            <person name="Lefebvre S.C."/>
            <person name="Maumus F."/>
            <person name="Mayer C."/>
            <person name="Miller J."/>
            <person name="Monier A."/>
            <person name="Salamov A."/>
            <person name="Young J."/>
            <person name="Aguilar M."/>
            <person name="Claverie J.M."/>
            <person name="Frickenhaus S."/>
            <person name="Gonzalez K."/>
            <person name="Herman E.K."/>
            <person name="Lin Y.C."/>
            <person name="Napier J."/>
            <person name="Ogata H."/>
            <person name="Sarno A.F."/>
            <person name="Shmutz J."/>
            <person name="Schroeder D."/>
            <person name="de Vargas C."/>
            <person name="Verret F."/>
            <person name="von Dassow P."/>
            <person name="Valentin K."/>
            <person name="Van de Peer Y."/>
            <person name="Wheeler G."/>
            <person name="Dacks J.B."/>
            <person name="Delwiche C.F."/>
            <person name="Dyhrman S.T."/>
            <person name="Glockner G."/>
            <person name="John U."/>
            <person name="Richards T."/>
            <person name="Worden A.Z."/>
            <person name="Zhang X."/>
            <person name="Grigoriev I.V."/>
            <person name="Allen A.E."/>
            <person name="Bidle K."/>
            <person name="Borodovsky M."/>
            <person name="Bowler C."/>
            <person name="Brownlee C."/>
            <person name="Cock J.M."/>
            <person name="Elias M."/>
            <person name="Gladyshev V.N."/>
            <person name="Groth M."/>
            <person name="Guda C."/>
            <person name="Hadaegh A."/>
            <person name="Iglesias-Rodriguez M.D."/>
            <person name="Jenkins J."/>
            <person name="Jones B.M."/>
            <person name="Lawson T."/>
            <person name="Leese F."/>
            <person name="Lindquist E."/>
            <person name="Lobanov A."/>
            <person name="Lomsadze A."/>
            <person name="Malik S.B."/>
            <person name="Marsh M.E."/>
            <person name="Mackinder L."/>
            <person name="Mock T."/>
            <person name="Mueller-Roeber B."/>
            <person name="Pagarete A."/>
            <person name="Parker M."/>
            <person name="Probert I."/>
            <person name="Quesneville H."/>
            <person name="Raines C."/>
            <person name="Rensing S.A."/>
            <person name="Riano-Pachon D.M."/>
            <person name="Richier S."/>
            <person name="Rokitta S."/>
            <person name="Shiraiwa Y."/>
            <person name="Soanes D.M."/>
            <person name="van der Giezen M."/>
            <person name="Wahlund T.M."/>
            <person name="Williams B."/>
            <person name="Wilson W."/>
            <person name="Wolfe G."/>
            <person name="Wurch L.L."/>
        </authorList>
    </citation>
    <scope>NUCLEOTIDE SEQUENCE</scope>
</reference>
<protein>
    <submittedName>
        <fullName evidence="2">Uncharacterized protein</fullName>
    </submittedName>
</protein>
<feature type="region of interest" description="Disordered" evidence="1">
    <location>
        <begin position="1"/>
        <end position="227"/>
    </location>
</feature>
<dbReference type="Proteomes" id="UP000013827">
    <property type="component" value="Unassembled WGS sequence"/>
</dbReference>
<dbReference type="EnsemblProtists" id="EOD08598">
    <property type="protein sequence ID" value="EOD08598"/>
    <property type="gene ID" value="EMIHUDRAFT_465531"/>
</dbReference>
<evidence type="ECO:0000313" key="2">
    <source>
        <dbReference type="EnsemblProtists" id="EOD08598"/>
    </source>
</evidence>
<dbReference type="RefSeq" id="XP_005761027.1">
    <property type="nucleotide sequence ID" value="XM_005760970.1"/>
</dbReference>
<evidence type="ECO:0000313" key="3">
    <source>
        <dbReference type="Proteomes" id="UP000013827"/>
    </source>
</evidence>
<reference evidence="2" key="2">
    <citation type="submission" date="2024-10" db="UniProtKB">
        <authorList>
            <consortium name="EnsemblProtists"/>
        </authorList>
    </citation>
    <scope>IDENTIFICATION</scope>
</reference>
<feature type="compositionally biased region" description="Polar residues" evidence="1">
    <location>
        <begin position="53"/>
        <end position="66"/>
    </location>
</feature>
<feature type="compositionally biased region" description="Basic and acidic residues" evidence="1">
    <location>
        <begin position="465"/>
        <end position="476"/>
    </location>
</feature>
<proteinExistence type="predicted"/>
<feature type="region of interest" description="Disordered" evidence="1">
    <location>
        <begin position="369"/>
        <end position="423"/>
    </location>
</feature>
<accession>A0A0D3IBG3</accession>
<feature type="compositionally biased region" description="Polar residues" evidence="1">
    <location>
        <begin position="77"/>
        <end position="91"/>
    </location>
</feature>
<feature type="compositionally biased region" description="Basic and acidic residues" evidence="1">
    <location>
        <begin position="167"/>
        <end position="186"/>
    </location>
</feature>
<feature type="compositionally biased region" description="Polar residues" evidence="1">
    <location>
        <begin position="102"/>
        <end position="116"/>
    </location>
</feature>
<dbReference type="HOGENOM" id="CLU_487849_0_0_1"/>